<sequence length="66" mass="7015">MSAYAACLQEVEAFVDQFAENETVTVSRGDDVVAALVGLLHYGTVTGRMLQGLYLAGVAAQEFTSE</sequence>
<accession>A0ABT9NJC3</accession>
<dbReference type="RefSeq" id="WP_068124340.1">
    <property type="nucleotide sequence ID" value="NZ_CCXJ01000703.1"/>
</dbReference>
<protein>
    <submittedName>
        <fullName evidence="1">Uncharacterized protein</fullName>
    </submittedName>
</protein>
<gene>
    <name evidence="1" type="ORF">J2S59_000332</name>
</gene>
<organism evidence="1 2">
    <name type="scientific">Nocardioides massiliensis</name>
    <dbReference type="NCBI Taxonomy" id="1325935"/>
    <lineage>
        <taxon>Bacteria</taxon>
        <taxon>Bacillati</taxon>
        <taxon>Actinomycetota</taxon>
        <taxon>Actinomycetes</taxon>
        <taxon>Propionibacteriales</taxon>
        <taxon>Nocardioidaceae</taxon>
        <taxon>Nocardioides</taxon>
    </lineage>
</organism>
<name>A0ABT9NJC3_9ACTN</name>
<evidence type="ECO:0000313" key="1">
    <source>
        <dbReference type="EMBL" id="MDP9820523.1"/>
    </source>
</evidence>
<keyword evidence="2" id="KW-1185">Reference proteome</keyword>
<evidence type="ECO:0000313" key="2">
    <source>
        <dbReference type="Proteomes" id="UP001240447"/>
    </source>
</evidence>
<dbReference type="Proteomes" id="UP001240447">
    <property type="component" value="Unassembled WGS sequence"/>
</dbReference>
<comment type="caution">
    <text evidence="1">The sequence shown here is derived from an EMBL/GenBank/DDBJ whole genome shotgun (WGS) entry which is preliminary data.</text>
</comment>
<proteinExistence type="predicted"/>
<dbReference type="EMBL" id="JAUSQM010000001">
    <property type="protein sequence ID" value="MDP9820523.1"/>
    <property type="molecule type" value="Genomic_DNA"/>
</dbReference>
<reference evidence="1 2" key="1">
    <citation type="submission" date="2023-07" db="EMBL/GenBank/DDBJ databases">
        <title>Sequencing the genomes of 1000 actinobacteria strains.</title>
        <authorList>
            <person name="Klenk H.-P."/>
        </authorList>
    </citation>
    <scope>NUCLEOTIDE SEQUENCE [LARGE SCALE GENOMIC DNA]</scope>
    <source>
        <strain evidence="1 2">GD13</strain>
    </source>
</reference>